<organism evidence="2 3">
    <name type="scientific">Paraburkholderia dipogonis</name>
    <dbReference type="NCBI Taxonomy" id="1211383"/>
    <lineage>
        <taxon>Bacteria</taxon>
        <taxon>Pseudomonadati</taxon>
        <taxon>Pseudomonadota</taxon>
        <taxon>Betaproteobacteria</taxon>
        <taxon>Burkholderiales</taxon>
        <taxon>Burkholderiaceae</taxon>
        <taxon>Paraburkholderia</taxon>
    </lineage>
</organism>
<sequence length="82" mass="8770">MNHKKRTRETHQGTGKPGYRLALMPAMLMAALGCANTAWAVDGGVVAAGAGAINTQGNKTTISQSDTGRLRAIARVWHRRKL</sequence>
<evidence type="ECO:0000313" key="2">
    <source>
        <dbReference type="EMBL" id="MFM0002280.1"/>
    </source>
</evidence>
<dbReference type="EMBL" id="JAQQEZ010000008">
    <property type="protein sequence ID" value="MFM0002280.1"/>
    <property type="molecule type" value="Genomic_DNA"/>
</dbReference>
<gene>
    <name evidence="2" type="ORF">PQR57_14770</name>
</gene>
<reference evidence="2 3" key="1">
    <citation type="journal article" date="2024" name="Chem. Sci.">
        <title>Discovery of megapolipeptins by genome mining of a Burkholderiales bacteria collection.</title>
        <authorList>
            <person name="Paulo B.S."/>
            <person name="Recchia M.J.J."/>
            <person name="Lee S."/>
            <person name="Fergusson C.H."/>
            <person name="Romanowski S.B."/>
            <person name="Hernandez A."/>
            <person name="Krull N."/>
            <person name="Liu D.Y."/>
            <person name="Cavanagh H."/>
            <person name="Bos A."/>
            <person name="Gray C.A."/>
            <person name="Murphy B.T."/>
            <person name="Linington R.G."/>
            <person name="Eustaquio A.S."/>
        </authorList>
    </citation>
    <scope>NUCLEOTIDE SEQUENCE [LARGE SCALE GENOMIC DNA]</scope>
    <source>
        <strain evidence="2 3">RL17-350-BIC-A</strain>
    </source>
</reference>
<protein>
    <recommendedName>
        <fullName evidence="4">ESPR domain-containing protein</fullName>
    </recommendedName>
</protein>
<evidence type="ECO:0000313" key="3">
    <source>
        <dbReference type="Proteomes" id="UP001629230"/>
    </source>
</evidence>
<proteinExistence type="predicted"/>
<feature type="transmembrane region" description="Helical" evidence="1">
    <location>
        <begin position="21"/>
        <end position="41"/>
    </location>
</feature>
<dbReference type="RefSeq" id="WP_408177652.1">
    <property type="nucleotide sequence ID" value="NZ_JAQQEZ010000008.1"/>
</dbReference>
<keyword evidence="1" id="KW-1133">Transmembrane helix</keyword>
<dbReference type="PROSITE" id="PS51257">
    <property type="entry name" value="PROKAR_LIPOPROTEIN"/>
    <property type="match status" value="1"/>
</dbReference>
<keyword evidence="1" id="KW-0472">Membrane</keyword>
<evidence type="ECO:0000256" key="1">
    <source>
        <dbReference type="SAM" id="Phobius"/>
    </source>
</evidence>
<comment type="caution">
    <text evidence="2">The sequence shown here is derived from an EMBL/GenBank/DDBJ whole genome shotgun (WGS) entry which is preliminary data.</text>
</comment>
<evidence type="ECO:0008006" key="4">
    <source>
        <dbReference type="Google" id="ProtNLM"/>
    </source>
</evidence>
<name>A0ABW9ANW5_9BURK</name>
<dbReference type="Proteomes" id="UP001629230">
    <property type="component" value="Unassembled WGS sequence"/>
</dbReference>
<keyword evidence="1" id="KW-0812">Transmembrane</keyword>
<accession>A0ABW9ANW5</accession>
<keyword evidence="3" id="KW-1185">Reference proteome</keyword>